<dbReference type="HOGENOM" id="CLU_050019_1_0_0"/>
<comment type="similarity">
    <text evidence="6">Belongs to the HrcA family.</text>
</comment>
<evidence type="ECO:0000259" key="7">
    <source>
        <dbReference type="Pfam" id="PF01628"/>
    </source>
</evidence>
<dbReference type="PANTHER" id="PTHR34824:SF1">
    <property type="entry name" value="HEAT-INDUCIBLE TRANSCRIPTION REPRESSOR HRCA"/>
    <property type="match status" value="1"/>
</dbReference>
<keyword evidence="9" id="KW-1185">Reference proteome</keyword>
<dbReference type="AlphaFoldDB" id="B8E0G2"/>
<dbReference type="EnsemblBacteria" id="ACK42607">
    <property type="protein sequence ID" value="ACK42607"/>
    <property type="gene ID" value="Dtur_1333"/>
</dbReference>
<dbReference type="InterPro" id="IPR036390">
    <property type="entry name" value="WH_DNA-bd_sf"/>
</dbReference>
<dbReference type="PIRSF" id="PIRSF005485">
    <property type="entry name" value="HrcA"/>
    <property type="match status" value="1"/>
</dbReference>
<dbReference type="InterPro" id="IPR002571">
    <property type="entry name" value="HrcA"/>
</dbReference>
<keyword evidence="4 6" id="KW-0804">Transcription</keyword>
<reference evidence="9" key="1">
    <citation type="journal article" date="2016" name="Front. Microbiol.">
        <title>The complete genome sequence of hyperthermophile Dictyoglomus turgidum DSM 6724 reveals a specialized carbohydrate fermentor.</title>
        <authorList>
            <person name="Brumm P.J."/>
            <person name="Gowda K."/>
            <person name="Robb F.T."/>
            <person name="Mead D.A."/>
        </authorList>
    </citation>
    <scope>NUCLEOTIDE SEQUENCE [LARGE SCALE GENOMIC DNA]</scope>
    <source>
        <strain evidence="9">DSM 6724 / Z-1310</strain>
    </source>
</reference>
<evidence type="ECO:0000256" key="4">
    <source>
        <dbReference type="ARBA" id="ARBA00023163"/>
    </source>
</evidence>
<feature type="domain" description="Heat-inducible transcription repressor HrcA C-terminal" evidence="7">
    <location>
        <begin position="103"/>
        <end position="321"/>
    </location>
</feature>
<dbReference type="InterPro" id="IPR029016">
    <property type="entry name" value="GAF-like_dom_sf"/>
</dbReference>
<dbReference type="HAMAP" id="MF_00081">
    <property type="entry name" value="HrcA"/>
    <property type="match status" value="1"/>
</dbReference>
<comment type="function">
    <text evidence="5 6">Negative regulator of class I heat shock genes (grpE-dnaK-dnaJ and groELS operons). Prevents heat-shock induction of these operons.</text>
</comment>
<sequence length="343" mass="39332">MLDERKKTILKITVKDYIESAHPVSSRVLAKKYLLGWSPATIRNEMADLEEEGYLIQPHTSAGRIPSDRGYRFYVDFLLDGYELYEEDIKVANSIIFSVLDWESLLKKVAELMSERTTFIGVVLYPQLRNTTLKKIEFVDLREETVVIIVTTATGIVKEKIIRLSRSITEEELQRIRVKLNKEFGNKELQKVYWNLSKEEKRINIPSEIIETLKDILKELIYTGKEEGVFVSGLSKILKHLEFQDINKVKTLVDVLEEEKTLSSLLFTAFLNKGLTILIGQEINIPELSDCSVITTVYSLGDNITGSIGMIGPKRMKYERILAFVELIGKTLSERLTQILGEY</sequence>
<dbReference type="KEGG" id="dtu:Dtur_1333"/>
<dbReference type="FunFam" id="1.10.10.10:FF:000049">
    <property type="entry name" value="Heat-inducible transcription repressor HrcA"/>
    <property type="match status" value="1"/>
</dbReference>
<evidence type="ECO:0000256" key="2">
    <source>
        <dbReference type="ARBA" id="ARBA00023015"/>
    </source>
</evidence>
<keyword evidence="1 6" id="KW-0678">Repressor</keyword>
<dbReference type="Gene3D" id="1.10.10.10">
    <property type="entry name" value="Winged helix-like DNA-binding domain superfamily/Winged helix DNA-binding domain"/>
    <property type="match status" value="1"/>
</dbReference>
<dbReference type="GO" id="GO:0003677">
    <property type="term" value="F:DNA binding"/>
    <property type="evidence" value="ECO:0007669"/>
    <property type="project" value="InterPro"/>
</dbReference>
<evidence type="ECO:0000256" key="6">
    <source>
        <dbReference type="HAMAP-Rule" id="MF_00081"/>
    </source>
</evidence>
<keyword evidence="3 6" id="KW-0346">Stress response</keyword>
<evidence type="ECO:0000313" key="8">
    <source>
        <dbReference type="EMBL" id="ACK42607.1"/>
    </source>
</evidence>
<dbReference type="PANTHER" id="PTHR34824">
    <property type="entry name" value="HEAT-INDUCIBLE TRANSCRIPTION REPRESSOR HRCA"/>
    <property type="match status" value="1"/>
</dbReference>
<dbReference type="Pfam" id="PF01628">
    <property type="entry name" value="HrcA"/>
    <property type="match status" value="1"/>
</dbReference>
<dbReference type="EMBL" id="CP001251">
    <property type="protein sequence ID" value="ACK42607.1"/>
    <property type="molecule type" value="Genomic_DNA"/>
</dbReference>
<dbReference type="InterPro" id="IPR023120">
    <property type="entry name" value="WHTH_transcript_rep_HrcA_IDD"/>
</dbReference>
<dbReference type="eggNOG" id="COG1420">
    <property type="taxonomic scope" value="Bacteria"/>
</dbReference>
<dbReference type="RefSeq" id="WP_012583688.1">
    <property type="nucleotide sequence ID" value="NC_011661.1"/>
</dbReference>
<proteinExistence type="inferred from homology"/>
<name>B8E0G2_DICTD</name>
<evidence type="ECO:0000256" key="1">
    <source>
        <dbReference type="ARBA" id="ARBA00022491"/>
    </source>
</evidence>
<dbReference type="FunCoup" id="B8E0G2">
    <property type="interactions" value="184"/>
</dbReference>
<dbReference type="Gene3D" id="3.30.450.40">
    <property type="match status" value="1"/>
</dbReference>
<gene>
    <name evidence="6" type="primary">hrcA</name>
    <name evidence="8" type="ordered locus">Dtur_1333</name>
</gene>
<dbReference type="SUPFAM" id="SSF55781">
    <property type="entry name" value="GAF domain-like"/>
    <property type="match status" value="1"/>
</dbReference>
<dbReference type="PATRIC" id="fig|515635.4.peg.1378"/>
<dbReference type="Proteomes" id="UP000007719">
    <property type="component" value="Chromosome"/>
</dbReference>
<organism evidence="8 9">
    <name type="scientific">Dictyoglomus turgidum (strain DSM 6724 / Z-1310)</name>
    <dbReference type="NCBI Taxonomy" id="515635"/>
    <lineage>
        <taxon>Bacteria</taxon>
        <taxon>Pseudomonadati</taxon>
        <taxon>Dictyoglomota</taxon>
        <taxon>Dictyoglomia</taxon>
        <taxon>Dictyoglomales</taxon>
        <taxon>Dictyoglomaceae</taxon>
        <taxon>Dictyoglomus</taxon>
    </lineage>
</organism>
<evidence type="ECO:0000256" key="3">
    <source>
        <dbReference type="ARBA" id="ARBA00023016"/>
    </source>
</evidence>
<dbReference type="SUPFAM" id="SSF46785">
    <property type="entry name" value="Winged helix' DNA-binding domain"/>
    <property type="match status" value="1"/>
</dbReference>
<evidence type="ECO:0000256" key="5">
    <source>
        <dbReference type="ARBA" id="ARBA00055319"/>
    </source>
</evidence>
<dbReference type="OrthoDB" id="9783139at2"/>
<dbReference type="Gene3D" id="3.30.390.60">
    <property type="entry name" value="Heat-inducible transcription repressor hrca homolog, domain 3"/>
    <property type="match status" value="1"/>
</dbReference>
<dbReference type="InterPro" id="IPR036388">
    <property type="entry name" value="WH-like_DNA-bd_sf"/>
</dbReference>
<protein>
    <recommendedName>
        <fullName evidence="6">Heat-inducible transcription repressor HrcA</fullName>
    </recommendedName>
</protein>
<dbReference type="STRING" id="515635.Dtur_1333"/>
<evidence type="ECO:0000313" key="9">
    <source>
        <dbReference type="Proteomes" id="UP000007719"/>
    </source>
</evidence>
<dbReference type="InterPro" id="IPR021153">
    <property type="entry name" value="HrcA_C"/>
</dbReference>
<dbReference type="InParanoid" id="B8E0G2"/>
<dbReference type="NCBIfam" id="TIGR00331">
    <property type="entry name" value="hrcA"/>
    <property type="match status" value="1"/>
</dbReference>
<keyword evidence="2 6" id="KW-0805">Transcription regulation</keyword>
<accession>B8E0G2</accession>
<dbReference type="GO" id="GO:0045892">
    <property type="term" value="P:negative regulation of DNA-templated transcription"/>
    <property type="evidence" value="ECO:0000318"/>
    <property type="project" value="GO_Central"/>
</dbReference>